<dbReference type="Pfam" id="PF10364">
    <property type="entry name" value="NKWYS"/>
    <property type="match status" value="1"/>
</dbReference>
<evidence type="ECO:0000313" key="1">
    <source>
        <dbReference type="EMBL" id="MBB6542755.1"/>
    </source>
</evidence>
<dbReference type="RefSeq" id="WP_184423566.1">
    <property type="nucleotide sequence ID" value="NZ_AP027362.1"/>
</dbReference>
<proteinExistence type="predicted"/>
<dbReference type="EMBL" id="JACHHU010000007">
    <property type="protein sequence ID" value="MBB6542755.1"/>
    <property type="molecule type" value="Genomic_DNA"/>
</dbReference>
<dbReference type="InterPro" id="IPR018831">
    <property type="entry name" value="Uncharacterised_NKWYS"/>
</dbReference>
<keyword evidence="2" id="KW-1185">Reference proteome</keyword>
<sequence length="266" mass="31111">MNIVKKIKAYFSAKQALVAKYADPDTIFIYQMGKVGSTSLEHSIPGAIHIHAFYLKNHTCPVRVKGLAKFGWRYFIYSIEQAFFSALLRWTFKKRKHTKIITLVREPRSRNLSMFFHDLDAYLFAAHTNCLSTRNKPLSTRVQSKDLIEQVYNEEFDHLYALNWFEKEFKPMTGIDIYSTAFDKDLGYSQISNGNISVLCVRTDRLDSSVEIIEKFIGKQLIMVNSNSAETKWYSDLYQHFALSYKLPETIEKKIITSKFYQHFFN</sequence>
<dbReference type="Proteomes" id="UP000537141">
    <property type="component" value="Unassembled WGS sequence"/>
</dbReference>
<accession>A0A7X0NG06</accession>
<organism evidence="1 2">
    <name type="scientific">Thalassotalea piscium</name>
    <dbReference type="NCBI Taxonomy" id="1230533"/>
    <lineage>
        <taxon>Bacteria</taxon>
        <taxon>Pseudomonadati</taxon>
        <taxon>Pseudomonadota</taxon>
        <taxon>Gammaproteobacteria</taxon>
        <taxon>Alteromonadales</taxon>
        <taxon>Colwelliaceae</taxon>
        <taxon>Thalassotalea</taxon>
    </lineage>
</organism>
<dbReference type="AlphaFoldDB" id="A0A7X0NG06"/>
<dbReference type="InterPro" id="IPR027417">
    <property type="entry name" value="P-loop_NTPase"/>
</dbReference>
<name>A0A7X0NG06_9GAMM</name>
<gene>
    <name evidence="1" type="ORF">HNQ55_001255</name>
</gene>
<dbReference type="SUPFAM" id="SSF52540">
    <property type="entry name" value="P-loop containing nucleoside triphosphate hydrolases"/>
    <property type="match status" value="1"/>
</dbReference>
<protein>
    <recommendedName>
        <fullName evidence="3">Capsular biosynthesis protein</fullName>
    </recommendedName>
</protein>
<evidence type="ECO:0008006" key="3">
    <source>
        <dbReference type="Google" id="ProtNLM"/>
    </source>
</evidence>
<reference evidence="1 2" key="1">
    <citation type="submission" date="2020-08" db="EMBL/GenBank/DDBJ databases">
        <title>Genomic Encyclopedia of Type Strains, Phase IV (KMG-IV): sequencing the most valuable type-strain genomes for metagenomic binning, comparative biology and taxonomic classification.</title>
        <authorList>
            <person name="Goeker M."/>
        </authorList>
    </citation>
    <scope>NUCLEOTIDE SEQUENCE [LARGE SCALE GENOMIC DNA]</scope>
    <source>
        <strain evidence="1 2">DSM 26287</strain>
    </source>
</reference>
<comment type="caution">
    <text evidence="1">The sequence shown here is derived from an EMBL/GenBank/DDBJ whole genome shotgun (WGS) entry which is preliminary data.</text>
</comment>
<evidence type="ECO:0000313" key="2">
    <source>
        <dbReference type="Proteomes" id="UP000537141"/>
    </source>
</evidence>